<comment type="caution">
    <text evidence="1">The sequence shown here is derived from an EMBL/GenBank/DDBJ whole genome shotgun (WGS) entry which is preliminary data.</text>
</comment>
<keyword evidence="2" id="KW-1185">Reference proteome</keyword>
<gene>
    <name evidence="1" type="ORF">CR513_10246</name>
</gene>
<reference evidence="1" key="1">
    <citation type="submission" date="2018-05" db="EMBL/GenBank/DDBJ databases">
        <title>Draft genome of Mucuna pruriens seed.</title>
        <authorList>
            <person name="Nnadi N.E."/>
            <person name="Vos R."/>
            <person name="Hasami M.H."/>
            <person name="Devisetty U.K."/>
            <person name="Aguiy J.C."/>
        </authorList>
    </citation>
    <scope>NUCLEOTIDE SEQUENCE [LARGE SCALE GENOMIC DNA]</scope>
    <source>
        <strain evidence="1">JCA_2017</strain>
    </source>
</reference>
<dbReference type="OrthoDB" id="1722863at2759"/>
<organism evidence="1 2">
    <name type="scientific">Mucuna pruriens</name>
    <name type="common">Velvet bean</name>
    <name type="synonym">Dolichos pruriens</name>
    <dbReference type="NCBI Taxonomy" id="157652"/>
    <lineage>
        <taxon>Eukaryota</taxon>
        <taxon>Viridiplantae</taxon>
        <taxon>Streptophyta</taxon>
        <taxon>Embryophyta</taxon>
        <taxon>Tracheophyta</taxon>
        <taxon>Spermatophyta</taxon>
        <taxon>Magnoliopsida</taxon>
        <taxon>eudicotyledons</taxon>
        <taxon>Gunneridae</taxon>
        <taxon>Pentapetalae</taxon>
        <taxon>rosids</taxon>
        <taxon>fabids</taxon>
        <taxon>Fabales</taxon>
        <taxon>Fabaceae</taxon>
        <taxon>Papilionoideae</taxon>
        <taxon>50 kb inversion clade</taxon>
        <taxon>NPAAA clade</taxon>
        <taxon>indigoferoid/millettioid clade</taxon>
        <taxon>Phaseoleae</taxon>
        <taxon>Mucuna</taxon>
    </lineage>
</organism>
<evidence type="ECO:0000313" key="2">
    <source>
        <dbReference type="Proteomes" id="UP000257109"/>
    </source>
</evidence>
<feature type="non-terminal residue" evidence="1">
    <location>
        <position position="1"/>
    </location>
</feature>
<evidence type="ECO:0000313" key="1">
    <source>
        <dbReference type="EMBL" id="RDY05859.1"/>
    </source>
</evidence>
<proteinExistence type="predicted"/>
<accession>A0A371HSU7</accession>
<dbReference type="Proteomes" id="UP000257109">
    <property type="component" value="Unassembled WGS sequence"/>
</dbReference>
<dbReference type="EMBL" id="QJKJ01001795">
    <property type="protein sequence ID" value="RDY05859.1"/>
    <property type="molecule type" value="Genomic_DNA"/>
</dbReference>
<name>A0A371HSU7_MUCPR</name>
<sequence>MIISWSKIASDMLGKLNVIEKPVTKFDYILFSNRNPKNDMCWYVATTSVVNVSAQINSILMLNETNFKTRKKVVQIVLNCMDLGLMLQVEDLIPTMDNL</sequence>
<dbReference type="AlphaFoldDB" id="A0A371HSU7"/>
<protein>
    <submittedName>
        <fullName evidence="1">Uncharacterized protein</fullName>
    </submittedName>
</protein>